<comment type="caution">
    <text evidence="8">The sequence shown here is derived from an EMBL/GenBank/DDBJ whole genome shotgun (WGS) entry which is preliminary data.</text>
</comment>
<evidence type="ECO:0000313" key="9">
    <source>
        <dbReference type="Proteomes" id="UP001150941"/>
    </source>
</evidence>
<keyword evidence="6" id="KW-0137">Centromere</keyword>
<dbReference type="RefSeq" id="XP_058326973.1">
    <property type="nucleotide sequence ID" value="XM_058478643.1"/>
</dbReference>
<dbReference type="Pfam" id="PF09496">
    <property type="entry name" value="CENP-O"/>
    <property type="match status" value="1"/>
</dbReference>
<comment type="subcellular location">
    <subcellularLocation>
        <location evidence="2">Chromosome</location>
        <location evidence="2">Centromere</location>
    </subcellularLocation>
    <subcellularLocation>
        <location evidence="1">Nucleus</location>
    </subcellularLocation>
</comment>
<keyword evidence="4" id="KW-0158">Chromosome</keyword>
<name>A0A9W9TEX2_9EURO</name>
<dbReference type="InterPro" id="IPR018464">
    <property type="entry name" value="CENP-O"/>
</dbReference>
<proteinExistence type="inferred from homology"/>
<comment type="similarity">
    <text evidence="3">Belongs to the CENP-O/MCM21 family.</text>
</comment>
<evidence type="ECO:0000256" key="6">
    <source>
        <dbReference type="ARBA" id="ARBA00023328"/>
    </source>
</evidence>
<accession>A0A9W9TEX2</accession>
<evidence type="ECO:0000256" key="1">
    <source>
        <dbReference type="ARBA" id="ARBA00004123"/>
    </source>
</evidence>
<sequence>MTSHDRFPAPTDPQAEELDADIVSIRAEIQKLQRRKRFLASSLLASDPIQKLLRKPTTSFHDEPTLRLEPPSNSIRRNSISIQRPSPTAPKENLLGIRIDVCTRGGRFAKPYYLLLKRERARGDPEKRFKVHRHTVPAFISLAKLQSVYLPFPGSGHDREGQEDSETDDVELSKASQRAKGARKQDLHAFVRELRRELVAWHLRSDAVELLREKLGLSEAESEAAAVQRLSPESKAGVISVTATAVEARYVRVEWEDGRVGRFKLTNSGIVERAVVIGDKGGVKQTEDAMTGGGGRVETLLDRLKEHDG</sequence>
<dbReference type="PANTHER" id="PTHR14582:SF1">
    <property type="entry name" value="CENTROMERE PROTEIN O"/>
    <property type="match status" value="1"/>
</dbReference>
<evidence type="ECO:0000256" key="3">
    <source>
        <dbReference type="ARBA" id="ARBA00007321"/>
    </source>
</evidence>
<dbReference type="OrthoDB" id="10050372at2759"/>
<evidence type="ECO:0000256" key="2">
    <source>
        <dbReference type="ARBA" id="ARBA00004584"/>
    </source>
</evidence>
<dbReference type="GO" id="GO:0031511">
    <property type="term" value="C:Mis6-Sim4 complex"/>
    <property type="evidence" value="ECO:0007669"/>
    <property type="project" value="TreeGrafter"/>
</dbReference>
<keyword evidence="5" id="KW-0539">Nucleus</keyword>
<reference evidence="8" key="2">
    <citation type="journal article" date="2023" name="IMA Fungus">
        <title>Comparative genomic study of the Penicillium genus elucidates a diverse pangenome and 15 lateral gene transfer events.</title>
        <authorList>
            <person name="Petersen C."/>
            <person name="Sorensen T."/>
            <person name="Nielsen M.R."/>
            <person name="Sondergaard T.E."/>
            <person name="Sorensen J.L."/>
            <person name="Fitzpatrick D.A."/>
            <person name="Frisvad J.C."/>
            <person name="Nielsen K.L."/>
        </authorList>
    </citation>
    <scope>NUCLEOTIDE SEQUENCE</scope>
    <source>
        <strain evidence="8">IBT 19713</strain>
    </source>
</reference>
<dbReference type="GO" id="GO:0005634">
    <property type="term" value="C:nucleus"/>
    <property type="evidence" value="ECO:0007669"/>
    <property type="project" value="UniProtKB-SubCell"/>
</dbReference>
<dbReference type="Proteomes" id="UP001150941">
    <property type="component" value="Unassembled WGS sequence"/>
</dbReference>
<feature type="region of interest" description="Disordered" evidence="7">
    <location>
        <begin position="61"/>
        <end position="89"/>
    </location>
</feature>
<gene>
    <name evidence="8" type="ORF">N7468_009347</name>
</gene>
<dbReference type="GeneID" id="83205946"/>
<protein>
    <recommendedName>
        <fullName evidence="10">Centromere protein Cenp-O</fullName>
    </recommendedName>
</protein>
<dbReference type="PANTHER" id="PTHR14582">
    <property type="entry name" value="INNER KINETOCHORE SUBUNIT MAL2"/>
    <property type="match status" value="1"/>
</dbReference>
<evidence type="ECO:0000256" key="4">
    <source>
        <dbReference type="ARBA" id="ARBA00022454"/>
    </source>
</evidence>
<feature type="compositionally biased region" description="Low complexity" evidence="7">
    <location>
        <begin position="70"/>
        <end position="86"/>
    </location>
</feature>
<organism evidence="8 9">
    <name type="scientific">Penicillium chermesinum</name>
    <dbReference type="NCBI Taxonomy" id="63820"/>
    <lineage>
        <taxon>Eukaryota</taxon>
        <taxon>Fungi</taxon>
        <taxon>Dikarya</taxon>
        <taxon>Ascomycota</taxon>
        <taxon>Pezizomycotina</taxon>
        <taxon>Eurotiomycetes</taxon>
        <taxon>Eurotiomycetidae</taxon>
        <taxon>Eurotiales</taxon>
        <taxon>Aspergillaceae</taxon>
        <taxon>Penicillium</taxon>
    </lineage>
</organism>
<reference evidence="8" key="1">
    <citation type="submission" date="2022-11" db="EMBL/GenBank/DDBJ databases">
        <authorList>
            <person name="Petersen C."/>
        </authorList>
    </citation>
    <scope>NUCLEOTIDE SEQUENCE</scope>
    <source>
        <strain evidence="8">IBT 19713</strain>
    </source>
</reference>
<evidence type="ECO:0000256" key="5">
    <source>
        <dbReference type="ARBA" id="ARBA00023242"/>
    </source>
</evidence>
<evidence type="ECO:0000313" key="8">
    <source>
        <dbReference type="EMBL" id="KAJ5220143.1"/>
    </source>
</evidence>
<evidence type="ECO:0000256" key="7">
    <source>
        <dbReference type="SAM" id="MobiDB-lite"/>
    </source>
</evidence>
<keyword evidence="9" id="KW-1185">Reference proteome</keyword>
<evidence type="ECO:0008006" key="10">
    <source>
        <dbReference type="Google" id="ProtNLM"/>
    </source>
</evidence>
<dbReference type="AlphaFoldDB" id="A0A9W9TEX2"/>
<dbReference type="EMBL" id="JAPQKS010000007">
    <property type="protein sequence ID" value="KAJ5220143.1"/>
    <property type="molecule type" value="Genomic_DNA"/>
</dbReference>
<feature type="region of interest" description="Disordered" evidence="7">
    <location>
        <begin position="153"/>
        <end position="178"/>
    </location>
</feature>